<name>A0ABX1TM88_9GAMM</name>
<feature type="transmembrane region" description="Helical" evidence="1">
    <location>
        <begin position="146"/>
        <end position="163"/>
    </location>
</feature>
<comment type="caution">
    <text evidence="2">The sequence shown here is derived from an EMBL/GenBank/DDBJ whole genome shotgun (WGS) entry which is preliminary data.</text>
</comment>
<evidence type="ECO:0000313" key="2">
    <source>
        <dbReference type="EMBL" id="NMQ20531.1"/>
    </source>
</evidence>
<feature type="transmembrane region" description="Helical" evidence="1">
    <location>
        <begin position="24"/>
        <end position="41"/>
    </location>
</feature>
<dbReference type="Proteomes" id="UP000760480">
    <property type="component" value="Unassembled WGS sequence"/>
</dbReference>
<evidence type="ECO:0000256" key="1">
    <source>
        <dbReference type="SAM" id="Phobius"/>
    </source>
</evidence>
<feature type="transmembrane region" description="Helical" evidence="1">
    <location>
        <begin position="106"/>
        <end position="125"/>
    </location>
</feature>
<keyword evidence="3" id="KW-1185">Reference proteome</keyword>
<protein>
    <recommendedName>
        <fullName evidence="4">Type IV secretion protein IcmC</fullName>
    </recommendedName>
</protein>
<accession>A0ABX1TM88</accession>
<gene>
    <name evidence="2" type="ORF">E4P82_15815</name>
</gene>
<proteinExistence type="predicted"/>
<organism evidence="2 3">
    <name type="scientific">Candidatus Competibacter phosphatis</name>
    <dbReference type="NCBI Taxonomy" id="221280"/>
    <lineage>
        <taxon>Bacteria</taxon>
        <taxon>Pseudomonadati</taxon>
        <taxon>Pseudomonadota</taxon>
        <taxon>Gammaproteobacteria</taxon>
        <taxon>Candidatus Competibacteraceae</taxon>
        <taxon>Candidatus Competibacter</taxon>
    </lineage>
</organism>
<evidence type="ECO:0000313" key="3">
    <source>
        <dbReference type="Proteomes" id="UP000760480"/>
    </source>
</evidence>
<dbReference type="EMBL" id="SPMZ01000052">
    <property type="protein sequence ID" value="NMQ20531.1"/>
    <property type="molecule type" value="Genomic_DNA"/>
</dbReference>
<evidence type="ECO:0008006" key="4">
    <source>
        <dbReference type="Google" id="ProtNLM"/>
    </source>
</evidence>
<reference evidence="2 3" key="1">
    <citation type="submission" date="2019-03" db="EMBL/GenBank/DDBJ databases">
        <title>Metabolic reconstructions from genomes of highly enriched 'Candidatus Accumulibacter' and 'Candidatus Competibacter' bioreactor populations.</title>
        <authorList>
            <person name="Annavajhala M.K."/>
            <person name="Welles L."/>
            <person name="Abbas B."/>
            <person name="Sorokin D."/>
            <person name="Park H."/>
            <person name="Van Loosdrecht M."/>
            <person name="Chandran K."/>
        </authorList>
    </citation>
    <scope>NUCLEOTIDE SEQUENCE [LARGE SCALE GENOMIC DNA]</scope>
    <source>
        <strain evidence="2 3">SBR_G</strain>
    </source>
</reference>
<keyword evidence="1" id="KW-1133">Transmembrane helix</keyword>
<dbReference type="RefSeq" id="WP_169249799.1">
    <property type="nucleotide sequence ID" value="NZ_SPMZ01000052.1"/>
</dbReference>
<sequence>MPTAVSLLEAFQANFPGLTQLLTMWAYLIGMGAGVSAVVMAQRRARFDGQATIVGIAIRAVLCATCLYLPTAVSTSQETLFGSPTILSYSAGTAVSAQGKIALDTVIGFVQLVGLWAFLYGAVLLNRAHSRSVYDPGLGGKALAHLVGGVFCMNIVATVQAIAQSFGLEKLLNTVIVAGGS</sequence>
<keyword evidence="1" id="KW-0812">Transmembrane</keyword>
<keyword evidence="1" id="KW-0472">Membrane</keyword>
<feature type="transmembrane region" description="Helical" evidence="1">
    <location>
        <begin position="53"/>
        <end position="73"/>
    </location>
</feature>